<sequence length="209" mass="22716">MVQQARAVQTRQEILRAAADVFDRRGYAAATMAEIISVAGVTKGAVYFHFTSKEELALAVVAEQSPWLDMQDIAAPGMQAVIDLTMAYARALLNDSMIRAAVRLVIEQGTFENPDRDAYQASASLVRSLVVRAEESGDLLPGLDPSAVAETVTASFAGIQLTSQALSNRRDLLHRLKDFWTLLLPGLVPPERLPELNPAGSKPARRSRS</sequence>
<dbReference type="Proteomes" id="UP001422759">
    <property type="component" value="Unassembled WGS sequence"/>
</dbReference>
<dbReference type="Gene3D" id="1.10.357.10">
    <property type="entry name" value="Tetracycline Repressor, domain 2"/>
    <property type="match status" value="1"/>
</dbReference>
<dbReference type="SUPFAM" id="SSF48498">
    <property type="entry name" value="Tetracyclin repressor-like, C-terminal domain"/>
    <property type="match status" value="1"/>
</dbReference>
<feature type="domain" description="HTH tetR-type" evidence="5">
    <location>
        <begin position="8"/>
        <end position="68"/>
    </location>
</feature>
<evidence type="ECO:0000256" key="3">
    <source>
        <dbReference type="ARBA" id="ARBA00023163"/>
    </source>
</evidence>
<dbReference type="InterPro" id="IPR050109">
    <property type="entry name" value="HTH-type_TetR-like_transc_reg"/>
</dbReference>
<evidence type="ECO:0000256" key="2">
    <source>
        <dbReference type="ARBA" id="ARBA00023125"/>
    </source>
</evidence>
<protein>
    <submittedName>
        <fullName evidence="6">ScbR family autoregulator-binding transcription factor</fullName>
    </submittedName>
</protein>
<dbReference type="InterPro" id="IPR047923">
    <property type="entry name" value="ArpA-like"/>
</dbReference>
<dbReference type="InterPro" id="IPR023772">
    <property type="entry name" value="DNA-bd_HTH_TetR-type_CS"/>
</dbReference>
<dbReference type="PANTHER" id="PTHR30055">
    <property type="entry name" value="HTH-TYPE TRANSCRIPTIONAL REGULATOR RUTR"/>
    <property type="match status" value="1"/>
</dbReference>
<dbReference type="PROSITE" id="PS50977">
    <property type="entry name" value="HTH_TETR_2"/>
    <property type="match status" value="1"/>
</dbReference>
<evidence type="ECO:0000313" key="7">
    <source>
        <dbReference type="Proteomes" id="UP001422759"/>
    </source>
</evidence>
<comment type="caution">
    <text evidence="6">The sequence shown here is derived from an EMBL/GenBank/DDBJ whole genome shotgun (WGS) entry which is preliminary data.</text>
</comment>
<dbReference type="InterPro" id="IPR001647">
    <property type="entry name" value="HTH_TetR"/>
</dbReference>
<keyword evidence="7" id="KW-1185">Reference proteome</keyword>
<evidence type="ECO:0000313" key="6">
    <source>
        <dbReference type="EMBL" id="GAA2142792.1"/>
    </source>
</evidence>
<dbReference type="PRINTS" id="PR00455">
    <property type="entry name" value="HTHTETR"/>
</dbReference>
<evidence type="ECO:0000256" key="4">
    <source>
        <dbReference type="PROSITE-ProRule" id="PRU00335"/>
    </source>
</evidence>
<gene>
    <name evidence="6" type="ORF">GCM10009760_28350</name>
</gene>
<keyword evidence="3" id="KW-0804">Transcription</keyword>
<dbReference type="Pfam" id="PF21935">
    <property type="entry name" value="TetR_C_45"/>
    <property type="match status" value="1"/>
</dbReference>
<evidence type="ECO:0000256" key="1">
    <source>
        <dbReference type="ARBA" id="ARBA00023015"/>
    </source>
</evidence>
<dbReference type="SUPFAM" id="SSF46689">
    <property type="entry name" value="Homeodomain-like"/>
    <property type="match status" value="1"/>
</dbReference>
<dbReference type="PROSITE" id="PS01081">
    <property type="entry name" value="HTH_TETR_1"/>
    <property type="match status" value="1"/>
</dbReference>
<name>A0ABN2ZIP4_9ACTN</name>
<dbReference type="InterPro" id="IPR036271">
    <property type="entry name" value="Tet_transcr_reg_TetR-rel_C_sf"/>
</dbReference>
<dbReference type="NCBIfam" id="NF041196">
    <property type="entry name" value="ScbR_bind_reg"/>
    <property type="match status" value="1"/>
</dbReference>
<accession>A0ABN2ZIP4</accession>
<dbReference type="InterPro" id="IPR054126">
    <property type="entry name" value="CprB_TetR_C"/>
</dbReference>
<dbReference type="RefSeq" id="WP_344464662.1">
    <property type="nucleotide sequence ID" value="NZ_BAAANT010000013.1"/>
</dbReference>
<evidence type="ECO:0000259" key="5">
    <source>
        <dbReference type="PROSITE" id="PS50977"/>
    </source>
</evidence>
<keyword evidence="2 4" id="KW-0238">DNA-binding</keyword>
<dbReference type="InterPro" id="IPR009057">
    <property type="entry name" value="Homeodomain-like_sf"/>
</dbReference>
<proteinExistence type="predicted"/>
<keyword evidence="1" id="KW-0805">Transcription regulation</keyword>
<dbReference type="Pfam" id="PF00440">
    <property type="entry name" value="TetR_N"/>
    <property type="match status" value="1"/>
</dbReference>
<dbReference type="PANTHER" id="PTHR30055:SF234">
    <property type="entry name" value="HTH-TYPE TRANSCRIPTIONAL REGULATOR BETI"/>
    <property type="match status" value="1"/>
</dbReference>
<reference evidence="6 7" key="1">
    <citation type="journal article" date="2019" name="Int. J. Syst. Evol. Microbiol.">
        <title>The Global Catalogue of Microorganisms (GCM) 10K type strain sequencing project: providing services to taxonomists for standard genome sequencing and annotation.</title>
        <authorList>
            <consortium name="The Broad Institute Genomics Platform"/>
            <consortium name="The Broad Institute Genome Sequencing Center for Infectious Disease"/>
            <person name="Wu L."/>
            <person name="Ma J."/>
        </authorList>
    </citation>
    <scope>NUCLEOTIDE SEQUENCE [LARGE SCALE GENOMIC DNA]</scope>
    <source>
        <strain evidence="6 7">JCM 14560</strain>
    </source>
</reference>
<organism evidence="6 7">
    <name type="scientific">Kitasatospora kazusensis</name>
    <dbReference type="NCBI Taxonomy" id="407974"/>
    <lineage>
        <taxon>Bacteria</taxon>
        <taxon>Bacillati</taxon>
        <taxon>Actinomycetota</taxon>
        <taxon>Actinomycetes</taxon>
        <taxon>Kitasatosporales</taxon>
        <taxon>Streptomycetaceae</taxon>
        <taxon>Kitasatospora</taxon>
    </lineage>
</organism>
<feature type="DNA-binding region" description="H-T-H motif" evidence="4">
    <location>
        <begin position="31"/>
        <end position="50"/>
    </location>
</feature>
<dbReference type="EMBL" id="BAAANT010000013">
    <property type="protein sequence ID" value="GAA2142792.1"/>
    <property type="molecule type" value="Genomic_DNA"/>
</dbReference>